<dbReference type="EMBL" id="JADNYM010000021">
    <property type="protein sequence ID" value="MBG0740780.1"/>
    <property type="molecule type" value="Genomic_DNA"/>
</dbReference>
<evidence type="ECO:0000313" key="2">
    <source>
        <dbReference type="EMBL" id="MBG0740780.1"/>
    </source>
</evidence>
<proteinExistence type="predicted"/>
<gene>
    <name evidence="2" type="ORF">IV500_15500</name>
</gene>
<evidence type="ECO:0000256" key="1">
    <source>
        <dbReference type="SAM" id="Phobius"/>
    </source>
</evidence>
<keyword evidence="1" id="KW-0472">Membrane</keyword>
<name>A0A931CQY7_9MICC</name>
<reference evidence="2 3" key="1">
    <citation type="submission" date="2020-11" db="EMBL/GenBank/DDBJ databases">
        <title>Arthrobacter antarcticus sp. nov., isolated from Antarctic Soil.</title>
        <authorList>
            <person name="Li J."/>
        </authorList>
    </citation>
    <scope>NUCLEOTIDE SEQUENCE [LARGE SCALE GENOMIC DNA]</scope>
    <source>
        <strain evidence="2 3">Z1-20</strain>
    </source>
</reference>
<comment type="caution">
    <text evidence="2">The sequence shown here is derived from an EMBL/GenBank/DDBJ whole genome shotgun (WGS) entry which is preliminary data.</text>
</comment>
<evidence type="ECO:0000313" key="3">
    <source>
        <dbReference type="Proteomes" id="UP000655366"/>
    </source>
</evidence>
<keyword evidence="1" id="KW-0812">Transmembrane</keyword>
<evidence type="ECO:0008006" key="4">
    <source>
        <dbReference type="Google" id="ProtNLM"/>
    </source>
</evidence>
<dbReference type="AlphaFoldDB" id="A0A931CQY7"/>
<feature type="transmembrane region" description="Helical" evidence="1">
    <location>
        <begin position="20"/>
        <end position="39"/>
    </location>
</feature>
<organism evidence="2 3">
    <name type="scientific">Arthrobacter terrae</name>
    <dbReference type="NCBI Taxonomy" id="2935737"/>
    <lineage>
        <taxon>Bacteria</taxon>
        <taxon>Bacillati</taxon>
        <taxon>Actinomycetota</taxon>
        <taxon>Actinomycetes</taxon>
        <taxon>Micrococcales</taxon>
        <taxon>Micrococcaceae</taxon>
        <taxon>Arthrobacter</taxon>
    </lineage>
</organism>
<sequence>MNQPNSMGRPTVLRSALPRWSAVLVWLFCAGLAGNFLVLGRAGELLAYLPWLALVSWGTYVLSWRPCLRVWPDRLVLVNLLRDRVILFAAVADIRVTHSVVIKTKDAVFTSWGAPGLERFGPKIGDGGVPRSAARGSGAGRSDTGSQAILTRAWSGWEQRQADGGTASAATAPVVSPVRTTWSKPALVSGVIVLAGCLADVLVHI</sequence>
<feature type="transmembrane region" description="Helical" evidence="1">
    <location>
        <begin position="45"/>
        <end position="64"/>
    </location>
</feature>
<dbReference type="RefSeq" id="WP_196397717.1">
    <property type="nucleotide sequence ID" value="NZ_JADNYM010000021.1"/>
</dbReference>
<dbReference type="Proteomes" id="UP000655366">
    <property type="component" value="Unassembled WGS sequence"/>
</dbReference>
<keyword evidence="1" id="KW-1133">Transmembrane helix</keyword>
<accession>A0A931CQY7</accession>
<keyword evidence="3" id="KW-1185">Reference proteome</keyword>
<protein>
    <recommendedName>
        <fullName evidence="4">PH domain-containing protein</fullName>
    </recommendedName>
</protein>